<evidence type="ECO:0000256" key="5">
    <source>
        <dbReference type="ARBA" id="ARBA00023015"/>
    </source>
</evidence>
<keyword evidence="7" id="KW-0804">Transcription</keyword>
<dbReference type="Gene3D" id="4.10.280.10">
    <property type="entry name" value="Helix-loop-helix DNA-binding domain"/>
    <property type="match status" value="1"/>
</dbReference>
<accession>A0A9D3XD27</accession>
<dbReference type="SUPFAM" id="SSF47459">
    <property type="entry name" value="HLH, helix-loop-helix DNA-binding domain"/>
    <property type="match status" value="1"/>
</dbReference>
<dbReference type="GO" id="GO:0000981">
    <property type="term" value="F:DNA-binding transcription factor activity, RNA polymerase II-specific"/>
    <property type="evidence" value="ECO:0007669"/>
    <property type="project" value="TreeGrafter"/>
</dbReference>
<organism evidence="13 14">
    <name type="scientific">Mauremys mutica</name>
    <name type="common">yellowpond turtle</name>
    <dbReference type="NCBI Taxonomy" id="74926"/>
    <lineage>
        <taxon>Eukaryota</taxon>
        <taxon>Metazoa</taxon>
        <taxon>Chordata</taxon>
        <taxon>Craniata</taxon>
        <taxon>Vertebrata</taxon>
        <taxon>Euteleostomi</taxon>
        <taxon>Archelosauria</taxon>
        <taxon>Testudinata</taxon>
        <taxon>Testudines</taxon>
        <taxon>Cryptodira</taxon>
        <taxon>Durocryptodira</taxon>
        <taxon>Testudinoidea</taxon>
        <taxon>Geoemydidae</taxon>
        <taxon>Geoemydinae</taxon>
        <taxon>Mauremys</taxon>
    </lineage>
</organism>
<dbReference type="PROSITE" id="PS50888">
    <property type="entry name" value="BHLH"/>
    <property type="match status" value="1"/>
</dbReference>
<dbReference type="PANTHER" id="PTHR23349">
    <property type="entry name" value="BASIC HELIX-LOOP-HELIX TRANSCRIPTION FACTOR, TWIST"/>
    <property type="match status" value="1"/>
</dbReference>
<evidence type="ECO:0000256" key="2">
    <source>
        <dbReference type="ARBA" id="ARBA00022473"/>
    </source>
</evidence>
<comment type="caution">
    <text evidence="13">The sequence shown here is derived from an EMBL/GenBank/DDBJ whole genome shotgun (WGS) entry which is preliminary data.</text>
</comment>
<comment type="subunit">
    <text evidence="9">Heterodimer with TCF3/isoform E12.</text>
</comment>
<evidence type="ECO:0000259" key="12">
    <source>
        <dbReference type="PROSITE" id="PS50888"/>
    </source>
</evidence>
<dbReference type="SMART" id="SM00353">
    <property type="entry name" value="HLH"/>
    <property type="match status" value="1"/>
</dbReference>
<dbReference type="EMBL" id="JAHDVG010000474">
    <property type="protein sequence ID" value="KAH1177143.1"/>
    <property type="molecule type" value="Genomic_DNA"/>
</dbReference>
<dbReference type="PANTHER" id="PTHR23349:SF57">
    <property type="entry name" value="FACTOR IN THE GERMLINE ALPHA"/>
    <property type="match status" value="1"/>
</dbReference>
<evidence type="ECO:0000256" key="9">
    <source>
        <dbReference type="ARBA" id="ARBA00065083"/>
    </source>
</evidence>
<feature type="domain" description="BHLH" evidence="12">
    <location>
        <begin position="65"/>
        <end position="117"/>
    </location>
</feature>
<keyword evidence="8" id="KW-0539">Nucleus</keyword>
<evidence type="ECO:0000256" key="10">
    <source>
        <dbReference type="ARBA" id="ARBA00071496"/>
    </source>
</evidence>
<dbReference type="GO" id="GO:0000977">
    <property type="term" value="F:RNA polymerase II transcription regulatory region sequence-specific DNA binding"/>
    <property type="evidence" value="ECO:0007669"/>
    <property type="project" value="TreeGrafter"/>
</dbReference>
<evidence type="ECO:0000256" key="11">
    <source>
        <dbReference type="ARBA" id="ARBA00076899"/>
    </source>
</evidence>
<proteinExistence type="predicted"/>
<keyword evidence="3" id="KW-0221">Differentiation</keyword>
<reference evidence="13" key="1">
    <citation type="submission" date="2021-09" db="EMBL/GenBank/DDBJ databases">
        <title>The genome of Mauremys mutica provides insights into the evolution of semi-aquatic lifestyle.</title>
        <authorList>
            <person name="Gong S."/>
            <person name="Gao Y."/>
        </authorList>
    </citation>
    <scope>NUCLEOTIDE SEQUENCE</scope>
    <source>
        <strain evidence="13">MM-2020</strain>
        <tissue evidence="13">Muscle</tissue>
    </source>
</reference>
<dbReference type="Pfam" id="PF00010">
    <property type="entry name" value="HLH"/>
    <property type="match status" value="1"/>
</dbReference>
<dbReference type="FunFam" id="4.10.280.10:FF:000068">
    <property type="entry name" value="factor in the germline alpha"/>
    <property type="match status" value="1"/>
</dbReference>
<evidence type="ECO:0000256" key="1">
    <source>
        <dbReference type="ARBA" id="ARBA00004123"/>
    </source>
</evidence>
<keyword evidence="4" id="KW-0896">Oogenesis</keyword>
<dbReference type="GO" id="GO:0048477">
    <property type="term" value="P:oogenesis"/>
    <property type="evidence" value="ECO:0007669"/>
    <property type="project" value="UniProtKB-KW"/>
</dbReference>
<dbReference type="GO" id="GO:0005634">
    <property type="term" value="C:nucleus"/>
    <property type="evidence" value="ECO:0007669"/>
    <property type="project" value="UniProtKB-SubCell"/>
</dbReference>
<dbReference type="InterPro" id="IPR011598">
    <property type="entry name" value="bHLH_dom"/>
</dbReference>
<keyword evidence="6" id="KW-0238">DNA-binding</keyword>
<keyword evidence="2" id="KW-0217">Developmental protein</keyword>
<evidence type="ECO:0000256" key="7">
    <source>
        <dbReference type="ARBA" id="ARBA00023163"/>
    </source>
</evidence>
<dbReference type="InterPro" id="IPR036638">
    <property type="entry name" value="HLH_DNA-bd_sf"/>
</dbReference>
<dbReference type="Proteomes" id="UP000827986">
    <property type="component" value="Unassembled WGS sequence"/>
</dbReference>
<evidence type="ECO:0000256" key="3">
    <source>
        <dbReference type="ARBA" id="ARBA00022782"/>
    </source>
</evidence>
<dbReference type="GO" id="GO:0046983">
    <property type="term" value="F:protein dimerization activity"/>
    <property type="evidence" value="ECO:0007669"/>
    <property type="project" value="InterPro"/>
</dbReference>
<dbReference type="CDD" id="cd11422">
    <property type="entry name" value="bHLH_TS_FIGLA"/>
    <property type="match status" value="1"/>
</dbReference>
<keyword evidence="14" id="KW-1185">Reference proteome</keyword>
<evidence type="ECO:0000256" key="8">
    <source>
        <dbReference type="ARBA" id="ARBA00023242"/>
    </source>
</evidence>
<protein>
    <recommendedName>
        <fullName evidence="10">Factor in the germline alpha</fullName>
    </recommendedName>
    <alternativeName>
        <fullName evidence="11">Transcription factor FIGa</fullName>
    </alternativeName>
</protein>
<gene>
    <name evidence="13" type="ORF">KIL84_010845</name>
</gene>
<evidence type="ECO:0000256" key="4">
    <source>
        <dbReference type="ARBA" id="ARBA00022943"/>
    </source>
</evidence>
<keyword evidence="5" id="KW-0805">Transcription regulation</keyword>
<name>A0A9D3XD27_9SAUR</name>
<evidence type="ECO:0000256" key="6">
    <source>
        <dbReference type="ARBA" id="ARBA00023125"/>
    </source>
</evidence>
<comment type="subcellular location">
    <subcellularLocation>
        <location evidence="1">Nucleus</location>
    </subcellularLocation>
</comment>
<dbReference type="InterPro" id="IPR050283">
    <property type="entry name" value="E-box_TF_Regulators"/>
</dbReference>
<dbReference type="AlphaFoldDB" id="A0A9D3XD27"/>
<sequence>MAEQVSEEEEQQHRVPLLVTPVPEVLGDVLSEQFGPLPFMAAITRMKRQPSGHYLSTENLEEVLERRQAANAKERERIKNLNSGFSKLKTIVPLIPKDRKPSKVDTLKAATEYIRLLHLILEETGGFEKLEDPVDQELASSVSMPVSLEEGFGGSALPQSAGCYIRTENDMSVAWTSNVVENPVYVWGRSILPSYLGIVQIQKNGRLVPNTMDTWMIFFSKHAEDERDLCDFVLTVSDITFLQLWTNELINCISIGTSVKCG</sequence>
<evidence type="ECO:0000313" key="13">
    <source>
        <dbReference type="EMBL" id="KAH1177143.1"/>
    </source>
</evidence>
<evidence type="ECO:0000313" key="14">
    <source>
        <dbReference type="Proteomes" id="UP000827986"/>
    </source>
</evidence>